<feature type="compositionally biased region" description="Low complexity" evidence="1">
    <location>
        <begin position="507"/>
        <end position="520"/>
    </location>
</feature>
<comment type="caution">
    <text evidence="2">The sequence shown here is derived from an EMBL/GenBank/DDBJ whole genome shotgun (WGS) entry which is preliminary data.</text>
</comment>
<evidence type="ECO:0000313" key="2">
    <source>
        <dbReference type="EMBL" id="CAK7230049.1"/>
    </source>
</evidence>
<evidence type="ECO:0000313" key="3">
    <source>
        <dbReference type="Proteomes" id="UP001642405"/>
    </source>
</evidence>
<accession>A0ABP0CDB4</accession>
<reference evidence="2 3" key="1">
    <citation type="submission" date="2024-01" db="EMBL/GenBank/DDBJ databases">
        <authorList>
            <person name="Allen C."/>
            <person name="Tagirdzhanova G."/>
        </authorList>
    </citation>
    <scope>NUCLEOTIDE SEQUENCE [LARGE SCALE GENOMIC DNA]</scope>
</reference>
<sequence>MVSDTPSINGQSTLCHACQAIFSSKTQPLLLDESIQLALVTTLPAAHHPTMQSFRDAVAGGCAMCRVVDRIFPATVEQELPGAPATKFYLVRNIEASTGDEDEPAGKHYSVAVFLNVDGLRKVTFFSAAQVTQGTVLNVPADGQHSAALVQQWCQDCTAGAGKHAACQAYRDSVEQAGLQRPSHLLQLRRGGDGNVLFRLLQSSETGATSPAYATISGVASDTNGLASLAASGHLDDWMVAAEVLPTRLQTAMSLALSSGVEYVWAPVLCPSSYDIVTEDICAGGMFTIAILPDDTADGLPDTLLPVVSAGWSANEQLVVYQPAHFSDSLDVSRLTADARFHRDVLLSPAMLFSDGRRIWWQCIEGTLYGNAVATGTGTGTGTRSSSIGIHGVHDENTADWLGKLKAAVAATDRVLLDEGLAASWTSVVSKLSRQADGGSFEETASVVDGMAAHVQKLMPLSPFPPMTSSSTSLKPPPVYAHGVWSGSLVEQLAWRRELPDSETPTVESSSLPHRSSVSVGTGQRGRHIPSWSWLAVDAPVAYEFLLDLGGHSGEICTSLMLSDEPRAKCVATACLDPQNTARIEATGWLIPAVVDNTAPLDNASTLLLEGVPDGTASVTWDFAHDNAPAETFMWPLFVESSSETGYTSARGLLLRAADDDAVASFVRYGWVRYSSPGGQEDANNAVARLGQSNGEAGRVQFSLL</sequence>
<dbReference type="EMBL" id="CAWUHB010000051">
    <property type="protein sequence ID" value="CAK7230049.1"/>
    <property type="molecule type" value="Genomic_DNA"/>
</dbReference>
<proteinExistence type="predicted"/>
<protein>
    <recommendedName>
        <fullName evidence="4">Heterokaryon incompatibility domain-containing protein</fullName>
    </recommendedName>
</protein>
<gene>
    <name evidence="2" type="ORF">SCUCBS95973_007442</name>
</gene>
<organism evidence="2 3">
    <name type="scientific">Sporothrix curviconia</name>
    <dbReference type="NCBI Taxonomy" id="1260050"/>
    <lineage>
        <taxon>Eukaryota</taxon>
        <taxon>Fungi</taxon>
        <taxon>Dikarya</taxon>
        <taxon>Ascomycota</taxon>
        <taxon>Pezizomycotina</taxon>
        <taxon>Sordariomycetes</taxon>
        <taxon>Sordariomycetidae</taxon>
        <taxon>Ophiostomatales</taxon>
        <taxon>Ophiostomataceae</taxon>
        <taxon>Sporothrix</taxon>
    </lineage>
</organism>
<dbReference type="Proteomes" id="UP001642405">
    <property type="component" value="Unassembled WGS sequence"/>
</dbReference>
<feature type="region of interest" description="Disordered" evidence="1">
    <location>
        <begin position="500"/>
        <end position="522"/>
    </location>
</feature>
<evidence type="ECO:0008006" key="4">
    <source>
        <dbReference type="Google" id="ProtNLM"/>
    </source>
</evidence>
<dbReference type="PANTHER" id="PTHR33112">
    <property type="entry name" value="DOMAIN PROTEIN, PUTATIVE-RELATED"/>
    <property type="match status" value="1"/>
</dbReference>
<evidence type="ECO:0000256" key="1">
    <source>
        <dbReference type="SAM" id="MobiDB-lite"/>
    </source>
</evidence>
<keyword evidence="3" id="KW-1185">Reference proteome</keyword>
<dbReference type="PANTHER" id="PTHR33112:SF9">
    <property type="entry name" value="HETEROKARYON INCOMPATIBILITY DOMAIN-CONTAINING PROTEIN"/>
    <property type="match status" value="1"/>
</dbReference>
<name>A0ABP0CDB4_9PEZI</name>